<keyword evidence="4" id="KW-0418">Kinase</keyword>
<gene>
    <name evidence="7" type="ORF">MELLADRAFT_114905</name>
</gene>
<dbReference type="RefSeq" id="XP_007403707.1">
    <property type="nucleotide sequence ID" value="XM_007403645.1"/>
</dbReference>
<comment type="pathway">
    <text evidence="1">Isoprenoid biosynthesis; isopentenyl diphosphate biosynthesis via mevalonate pathway.</text>
</comment>
<proteinExistence type="predicted"/>
<evidence type="ECO:0000313" key="7">
    <source>
        <dbReference type="EMBL" id="EGG12769.1"/>
    </source>
</evidence>
<dbReference type="GO" id="GO:0006696">
    <property type="term" value="P:ergosterol biosynthetic process"/>
    <property type="evidence" value="ECO:0007669"/>
    <property type="project" value="TreeGrafter"/>
</dbReference>
<dbReference type="GO" id="GO:0004631">
    <property type="term" value="F:phosphomevalonate kinase activity"/>
    <property type="evidence" value="ECO:0007669"/>
    <property type="project" value="TreeGrafter"/>
</dbReference>
<evidence type="ECO:0000313" key="8">
    <source>
        <dbReference type="Proteomes" id="UP000001072"/>
    </source>
</evidence>
<dbReference type="KEGG" id="mlr:MELLADRAFT_114905"/>
<dbReference type="EMBL" id="GL883090">
    <property type="protein sequence ID" value="EGG12769.1"/>
    <property type="molecule type" value="Genomic_DNA"/>
</dbReference>
<evidence type="ECO:0000256" key="6">
    <source>
        <dbReference type="SAM" id="MobiDB-lite"/>
    </source>
</evidence>
<dbReference type="Gene3D" id="3.30.230.10">
    <property type="match status" value="1"/>
</dbReference>
<dbReference type="HOGENOM" id="CLU_022059_1_0_1"/>
<keyword evidence="8" id="KW-1185">Reference proteome</keyword>
<dbReference type="PANTHER" id="PTHR31814">
    <property type="match status" value="1"/>
</dbReference>
<dbReference type="GeneID" id="18925491"/>
<dbReference type="AlphaFoldDB" id="F4R496"/>
<feature type="region of interest" description="Disordered" evidence="6">
    <location>
        <begin position="549"/>
        <end position="571"/>
    </location>
</feature>
<keyword evidence="5" id="KW-0067">ATP-binding</keyword>
<sequence length="571" mass="63255">MSMVADPRNFVILSCPAQVVTGGGYLVSDRKYCSTTITTSARFYACYDQHIWHDIYINKPLNDGVMRVDGNSGRSKNIILSFISPQFLHAKWCYIATYTPGRENKKDGDVSLTQIPNIECPTTSNKYVEIAAIETLRVAFGIHGTDFFDQAQQRVGRGRFLPVISIILLGDNDFYRQPKGKAHLPRFNPLDITIDKAQMNGLGSSEAMVITICAAILYRLAPGLTVNMPAGRMPMSMRQLIHNLAQHVHCTIEGKIDTGVKISASSWGTQVYRRLSEKCLEASFKPAVAKVISQPEPLSTCKIRIHSNHDQSSNPQGSLQALLGHVHHDGDYWHDEDEAPRVKPVPVPPMTTMLFASIEDPDRVPVLAQKVIDFRKSNPTKDYKGSLLKMSKQTLERTNITSRPISDSDTVQELFENLGATMKEIRTIQRKMTEMTGMPIEPPVQTELLDASEKLPGVIGAGIPGVGGHDAIHVLVFSPQEKVNDQIYKLWGKWTKSTIRPLSEVGRWDGVEATPTASLIVQSMSDVKVIQKIVQGQCRMSTRAAISFKSPTSSASSASPAARTTTRRRNR</sequence>
<feature type="compositionally biased region" description="Low complexity" evidence="6">
    <location>
        <begin position="550"/>
        <end position="564"/>
    </location>
</feature>
<organism evidence="8">
    <name type="scientific">Melampsora larici-populina (strain 98AG31 / pathotype 3-4-7)</name>
    <name type="common">Poplar leaf rust fungus</name>
    <dbReference type="NCBI Taxonomy" id="747676"/>
    <lineage>
        <taxon>Eukaryota</taxon>
        <taxon>Fungi</taxon>
        <taxon>Dikarya</taxon>
        <taxon>Basidiomycota</taxon>
        <taxon>Pucciniomycotina</taxon>
        <taxon>Pucciniomycetes</taxon>
        <taxon>Pucciniales</taxon>
        <taxon>Melampsoraceae</taxon>
        <taxon>Melampsora</taxon>
    </lineage>
</organism>
<dbReference type="OrthoDB" id="10262935at2759"/>
<protein>
    <submittedName>
        <fullName evidence="7">Uncharacterized protein</fullName>
    </submittedName>
</protein>
<dbReference type="InParanoid" id="F4R496"/>
<evidence type="ECO:0000256" key="5">
    <source>
        <dbReference type="ARBA" id="ARBA00022840"/>
    </source>
</evidence>
<name>F4R496_MELLP</name>
<dbReference type="STRING" id="747676.F4R496"/>
<dbReference type="GO" id="GO:0019287">
    <property type="term" value="P:isopentenyl diphosphate biosynthetic process, mevalonate pathway"/>
    <property type="evidence" value="ECO:0007669"/>
    <property type="project" value="UniProtKB-UniPathway"/>
</dbReference>
<evidence type="ECO:0000256" key="3">
    <source>
        <dbReference type="ARBA" id="ARBA00022741"/>
    </source>
</evidence>
<dbReference type="InterPro" id="IPR014721">
    <property type="entry name" value="Ribsml_uS5_D2-typ_fold_subgr"/>
</dbReference>
<dbReference type="GO" id="GO:0005524">
    <property type="term" value="F:ATP binding"/>
    <property type="evidence" value="ECO:0007669"/>
    <property type="project" value="UniProtKB-KW"/>
</dbReference>
<dbReference type="UniPathway" id="UPA00057"/>
<dbReference type="GO" id="GO:0005777">
    <property type="term" value="C:peroxisome"/>
    <property type="evidence" value="ECO:0007669"/>
    <property type="project" value="TreeGrafter"/>
</dbReference>
<dbReference type="GO" id="GO:0010142">
    <property type="term" value="P:farnesyl diphosphate biosynthetic process, mevalonate pathway"/>
    <property type="evidence" value="ECO:0007669"/>
    <property type="project" value="TreeGrafter"/>
</dbReference>
<evidence type="ECO:0000256" key="4">
    <source>
        <dbReference type="ARBA" id="ARBA00022777"/>
    </source>
</evidence>
<dbReference type="Proteomes" id="UP000001072">
    <property type="component" value="Unassembled WGS sequence"/>
</dbReference>
<keyword evidence="3" id="KW-0547">Nucleotide-binding</keyword>
<dbReference type="VEuPathDB" id="FungiDB:MELLADRAFT_114905"/>
<keyword evidence="2" id="KW-0808">Transferase</keyword>
<dbReference type="PANTHER" id="PTHR31814:SF2">
    <property type="entry name" value="PHOSPHOMEVALONATE KINASE"/>
    <property type="match status" value="1"/>
</dbReference>
<evidence type="ECO:0000256" key="1">
    <source>
        <dbReference type="ARBA" id="ARBA00005092"/>
    </source>
</evidence>
<dbReference type="eggNOG" id="KOG4519">
    <property type="taxonomic scope" value="Eukaryota"/>
</dbReference>
<reference evidence="8" key="1">
    <citation type="journal article" date="2011" name="Proc. Natl. Acad. Sci. U.S.A.">
        <title>Obligate biotrophy features unraveled by the genomic analysis of rust fungi.</title>
        <authorList>
            <person name="Duplessis S."/>
            <person name="Cuomo C.A."/>
            <person name="Lin Y.-C."/>
            <person name="Aerts A."/>
            <person name="Tisserant E."/>
            <person name="Veneault-Fourrey C."/>
            <person name="Joly D.L."/>
            <person name="Hacquard S."/>
            <person name="Amselem J."/>
            <person name="Cantarel B.L."/>
            <person name="Chiu R."/>
            <person name="Coutinho P.M."/>
            <person name="Feau N."/>
            <person name="Field M."/>
            <person name="Frey P."/>
            <person name="Gelhaye E."/>
            <person name="Goldberg J."/>
            <person name="Grabherr M.G."/>
            <person name="Kodira C.D."/>
            <person name="Kohler A."/>
            <person name="Kuees U."/>
            <person name="Lindquist E.A."/>
            <person name="Lucas S.M."/>
            <person name="Mago R."/>
            <person name="Mauceli E."/>
            <person name="Morin E."/>
            <person name="Murat C."/>
            <person name="Pangilinan J.L."/>
            <person name="Park R."/>
            <person name="Pearson M."/>
            <person name="Quesneville H."/>
            <person name="Rouhier N."/>
            <person name="Sakthikumar S."/>
            <person name="Salamov A.A."/>
            <person name="Schmutz J."/>
            <person name="Selles B."/>
            <person name="Shapiro H."/>
            <person name="Tanguay P."/>
            <person name="Tuskan G.A."/>
            <person name="Henrissat B."/>
            <person name="Van de Peer Y."/>
            <person name="Rouze P."/>
            <person name="Ellis J.G."/>
            <person name="Dodds P.N."/>
            <person name="Schein J.E."/>
            <person name="Zhong S."/>
            <person name="Hamelin R.C."/>
            <person name="Grigoriev I.V."/>
            <person name="Szabo L.J."/>
            <person name="Martin F."/>
        </authorList>
    </citation>
    <scope>NUCLEOTIDE SEQUENCE [LARGE SCALE GENOMIC DNA]</scope>
    <source>
        <strain evidence="8">98AG31 / pathotype 3-4-7</strain>
    </source>
</reference>
<evidence type="ECO:0000256" key="2">
    <source>
        <dbReference type="ARBA" id="ARBA00022679"/>
    </source>
</evidence>
<dbReference type="InterPro" id="IPR035102">
    <property type="entry name" value="Phosphomevalonate_kinase"/>
</dbReference>
<dbReference type="FunCoup" id="F4R496">
    <property type="interactions" value="93"/>
</dbReference>
<accession>F4R496</accession>